<evidence type="ECO:0000256" key="1">
    <source>
        <dbReference type="SAM" id="Phobius"/>
    </source>
</evidence>
<feature type="transmembrane region" description="Helical" evidence="1">
    <location>
        <begin position="365"/>
        <end position="389"/>
    </location>
</feature>
<dbReference type="PANTHER" id="PTHR21329">
    <property type="entry name" value="PHOSPHATIDYLINOSITOL N-ACETYLGLUCOSAMINYLTRANSFERASE SUBUNIT Q-RELATED"/>
    <property type="match status" value="1"/>
</dbReference>
<dbReference type="GO" id="GO:0006506">
    <property type="term" value="P:GPI anchor biosynthetic process"/>
    <property type="evidence" value="ECO:0007669"/>
    <property type="project" value="InterPro"/>
</dbReference>
<feature type="transmembrane region" description="Helical" evidence="1">
    <location>
        <begin position="332"/>
        <end position="353"/>
    </location>
</feature>
<keyword evidence="3" id="KW-1185">Reference proteome</keyword>
<comment type="caution">
    <text evidence="2">The sequence shown here is derived from an EMBL/GenBank/DDBJ whole genome shotgun (WGS) entry which is preliminary data.</text>
</comment>
<dbReference type="GO" id="GO:0005783">
    <property type="term" value="C:endoplasmic reticulum"/>
    <property type="evidence" value="ECO:0007669"/>
    <property type="project" value="TreeGrafter"/>
</dbReference>
<name>A0AAW2Z2G7_9EUKA</name>
<dbReference type="InterPro" id="IPR007720">
    <property type="entry name" value="PigQ/GPI1"/>
</dbReference>
<feature type="transmembrane region" description="Helical" evidence="1">
    <location>
        <begin position="437"/>
        <end position="455"/>
    </location>
</feature>
<sequence length="538" mass="61567">MGGHDEEALIKLYWPSHLDKILLSSDDTSKKQRYILGWHIQELEFCAATLISEDTDTRTFGDNIKVQPVLIGEIVESNRLYVSDQEKSSVYLQLNRSLNLESIYLGKERWNGTNVSSIHVIQFEDEVRDVSGHLTSGTDTNTMLDYMKQSFDVHDQIHNVKMGQKKNSTPSIIFTFLAYLVRCVMAWMEKYEVPEAVLFILRRRGGDVQTSPKLFSYSATLRQLHSRLGQFANLDKNRSVLYNWGLDLLLGLVLYYCVTQNDKVSLASLQLIKDAHKMCTDGMKERVDLLLTSRPAGIKLNAQLGSMLGQMSLAGIQWWTDLLMVVKFLADYMLMLVVVVGCFGISFSLGVLFDLLSVLSSHLVLFYLMSARVYSIELNAIVSLFRLFLGKKRNVLRNRIDSCDYSMEQIVLGTFMFTLLCFLFPTIAAYYMCFATVSVAVTGVHMIVQTIITLLNEFPIWGLIDHFKTGGEVDGIWFRVKKDDYASSVHPHKIIMDMGYNRKSLWSVFDGLKTSLWYIYERYYPPRLLRSIALGERI</sequence>
<organism evidence="2 3">
    <name type="scientific">Acrasis kona</name>
    <dbReference type="NCBI Taxonomy" id="1008807"/>
    <lineage>
        <taxon>Eukaryota</taxon>
        <taxon>Discoba</taxon>
        <taxon>Heterolobosea</taxon>
        <taxon>Tetramitia</taxon>
        <taxon>Eutetramitia</taxon>
        <taxon>Acrasidae</taxon>
        <taxon>Acrasis</taxon>
    </lineage>
</organism>
<evidence type="ECO:0000313" key="2">
    <source>
        <dbReference type="EMBL" id="KAL0483119.1"/>
    </source>
</evidence>
<dbReference type="Proteomes" id="UP001431209">
    <property type="component" value="Unassembled WGS sequence"/>
</dbReference>
<keyword evidence="1" id="KW-0812">Transmembrane</keyword>
<proteinExistence type="predicted"/>
<dbReference type="EMBL" id="JAOPGA020000934">
    <property type="protein sequence ID" value="KAL0483119.1"/>
    <property type="molecule type" value="Genomic_DNA"/>
</dbReference>
<feature type="transmembrane region" description="Helical" evidence="1">
    <location>
        <begin position="241"/>
        <end position="258"/>
    </location>
</feature>
<feature type="transmembrane region" description="Helical" evidence="1">
    <location>
        <begin position="410"/>
        <end position="431"/>
    </location>
</feature>
<accession>A0AAW2Z2G7</accession>
<keyword evidence="1" id="KW-0472">Membrane</keyword>
<gene>
    <name evidence="2" type="ORF">AKO1_015009</name>
</gene>
<dbReference type="AlphaFoldDB" id="A0AAW2Z2G7"/>
<keyword evidence="1" id="KW-1133">Transmembrane helix</keyword>
<protein>
    <recommendedName>
        <fullName evidence="4">Phosphatidylinositol N-acetylglucosaminyltransferase subunit Q</fullName>
    </recommendedName>
</protein>
<evidence type="ECO:0000313" key="3">
    <source>
        <dbReference type="Proteomes" id="UP001431209"/>
    </source>
</evidence>
<dbReference type="Pfam" id="PF05024">
    <property type="entry name" value="Gpi1"/>
    <property type="match status" value="1"/>
</dbReference>
<dbReference type="GO" id="GO:0016020">
    <property type="term" value="C:membrane"/>
    <property type="evidence" value="ECO:0007669"/>
    <property type="project" value="InterPro"/>
</dbReference>
<evidence type="ECO:0008006" key="4">
    <source>
        <dbReference type="Google" id="ProtNLM"/>
    </source>
</evidence>
<dbReference type="PANTHER" id="PTHR21329:SF3">
    <property type="entry name" value="PHOSPHATIDYLINOSITOL N-ACETYLGLUCOSAMINYLTRANSFERASE SUBUNIT Q"/>
    <property type="match status" value="1"/>
</dbReference>
<reference evidence="2 3" key="1">
    <citation type="submission" date="2024-03" db="EMBL/GenBank/DDBJ databases">
        <title>The Acrasis kona genome and developmental transcriptomes reveal deep origins of eukaryotic multicellular pathways.</title>
        <authorList>
            <person name="Sheikh S."/>
            <person name="Fu C.-J."/>
            <person name="Brown M.W."/>
            <person name="Baldauf S.L."/>
        </authorList>
    </citation>
    <scope>NUCLEOTIDE SEQUENCE [LARGE SCALE GENOMIC DNA]</scope>
    <source>
        <strain evidence="2 3">ATCC MYA-3509</strain>
    </source>
</reference>